<feature type="transmembrane region" description="Helical" evidence="5">
    <location>
        <begin position="12"/>
        <end position="30"/>
    </location>
</feature>
<dbReference type="RefSeq" id="WP_345336688.1">
    <property type="nucleotide sequence ID" value="NZ_BAABJZ010000099.1"/>
</dbReference>
<keyword evidence="2 5" id="KW-0812">Transmembrane</keyword>
<evidence type="ECO:0000256" key="3">
    <source>
        <dbReference type="ARBA" id="ARBA00022989"/>
    </source>
</evidence>
<accession>A0ABP9FCR9</accession>
<name>A0ABP9FCR9_9GAMM</name>
<evidence type="ECO:0008006" key="8">
    <source>
        <dbReference type="Google" id="ProtNLM"/>
    </source>
</evidence>
<evidence type="ECO:0000256" key="4">
    <source>
        <dbReference type="ARBA" id="ARBA00023136"/>
    </source>
</evidence>
<dbReference type="Proteomes" id="UP001499988">
    <property type="component" value="Unassembled WGS sequence"/>
</dbReference>
<sequence length="288" mass="30291">MNPDWDGLWVYLSGSPLLGLTATLLIYSLSVQLYERLGRPGYLHPVATAIAVLASGLLLFGIEYQHYFAGAQFVHFLLGPATVALAVPLYQQLGKLRQMALPVAVALLTGILITLSSALLIASVLGADELVQRSLLAKSVTTPVAMGISQAIGGIPSLTACVVIATGIFGAVIGPGLMSRCGIRDPAVQGVALGSAAHGVGTARGFQLNVEMGSFAVWRWLYPLCLAVYWCLGWCDFGGKCEGAGSNKANFDASSSGLGTENQGIDVLCGSKITILYFCYQKFLLCLI</sequence>
<evidence type="ECO:0000256" key="2">
    <source>
        <dbReference type="ARBA" id="ARBA00022692"/>
    </source>
</evidence>
<organism evidence="6 7">
    <name type="scientific">Ferrimonas pelagia</name>
    <dbReference type="NCBI Taxonomy" id="1177826"/>
    <lineage>
        <taxon>Bacteria</taxon>
        <taxon>Pseudomonadati</taxon>
        <taxon>Pseudomonadota</taxon>
        <taxon>Gammaproteobacteria</taxon>
        <taxon>Alteromonadales</taxon>
        <taxon>Ferrimonadaceae</taxon>
        <taxon>Ferrimonas</taxon>
    </lineage>
</organism>
<dbReference type="EMBL" id="BAABJZ010000099">
    <property type="protein sequence ID" value="GAA4898080.1"/>
    <property type="molecule type" value="Genomic_DNA"/>
</dbReference>
<dbReference type="PANTHER" id="PTHR30249">
    <property type="entry name" value="PUTATIVE SEROTONIN TRANSPORTER"/>
    <property type="match status" value="1"/>
</dbReference>
<proteinExistence type="predicted"/>
<feature type="transmembrane region" description="Helical" evidence="5">
    <location>
        <begin position="42"/>
        <end position="62"/>
    </location>
</feature>
<comment type="caution">
    <text evidence="6">The sequence shown here is derived from an EMBL/GenBank/DDBJ whole genome shotgun (WGS) entry which is preliminary data.</text>
</comment>
<gene>
    <name evidence="6" type="ORF">GCM10023333_34300</name>
</gene>
<comment type="subcellular location">
    <subcellularLocation>
        <location evidence="1">Membrane</location>
        <topology evidence="1">Multi-pass membrane protein</topology>
    </subcellularLocation>
</comment>
<evidence type="ECO:0000256" key="1">
    <source>
        <dbReference type="ARBA" id="ARBA00004141"/>
    </source>
</evidence>
<evidence type="ECO:0000313" key="6">
    <source>
        <dbReference type="EMBL" id="GAA4898080.1"/>
    </source>
</evidence>
<keyword evidence="3 5" id="KW-1133">Transmembrane helix</keyword>
<evidence type="ECO:0000313" key="7">
    <source>
        <dbReference type="Proteomes" id="UP001499988"/>
    </source>
</evidence>
<feature type="transmembrane region" description="Helical" evidence="5">
    <location>
        <begin position="147"/>
        <end position="174"/>
    </location>
</feature>
<feature type="transmembrane region" description="Helical" evidence="5">
    <location>
        <begin position="68"/>
        <end position="89"/>
    </location>
</feature>
<feature type="transmembrane region" description="Helical" evidence="5">
    <location>
        <begin position="101"/>
        <end position="127"/>
    </location>
</feature>
<reference evidence="7" key="1">
    <citation type="journal article" date="2019" name="Int. J. Syst. Evol. Microbiol.">
        <title>The Global Catalogue of Microorganisms (GCM) 10K type strain sequencing project: providing services to taxonomists for standard genome sequencing and annotation.</title>
        <authorList>
            <consortium name="The Broad Institute Genomics Platform"/>
            <consortium name="The Broad Institute Genome Sequencing Center for Infectious Disease"/>
            <person name="Wu L."/>
            <person name="Ma J."/>
        </authorList>
    </citation>
    <scope>NUCLEOTIDE SEQUENCE [LARGE SCALE GENOMIC DNA]</scope>
    <source>
        <strain evidence="7">JCM 18401</strain>
    </source>
</reference>
<dbReference type="Pfam" id="PF04172">
    <property type="entry name" value="LrgB"/>
    <property type="match status" value="1"/>
</dbReference>
<keyword evidence="7" id="KW-1185">Reference proteome</keyword>
<evidence type="ECO:0000256" key="5">
    <source>
        <dbReference type="SAM" id="Phobius"/>
    </source>
</evidence>
<protein>
    <recommendedName>
        <fullName evidence="8">LrgB family protein</fullName>
    </recommendedName>
</protein>
<dbReference type="PANTHER" id="PTHR30249:SF0">
    <property type="entry name" value="PLASTIDAL GLYCOLATE_GLYCERATE TRANSLOCATOR 1, CHLOROPLASTIC"/>
    <property type="match status" value="1"/>
</dbReference>
<dbReference type="InterPro" id="IPR007300">
    <property type="entry name" value="CidB/LrgB"/>
</dbReference>
<keyword evidence="4 5" id="KW-0472">Membrane</keyword>